<dbReference type="InterPro" id="IPR005583">
    <property type="entry name" value="YaaA"/>
</dbReference>
<name>A0A7Z8NR71_9CELL</name>
<dbReference type="OrthoDB" id="3210767at2"/>
<evidence type="ECO:0000313" key="2">
    <source>
        <dbReference type="Proteomes" id="UP000308121"/>
    </source>
</evidence>
<reference evidence="1 2" key="1">
    <citation type="submission" date="2019-05" db="EMBL/GenBank/DDBJ databases">
        <title>Genome sequence of Cellulomonas hominis strain CS1.</title>
        <authorList>
            <person name="Belmont J."/>
            <person name="Maclea K.S."/>
        </authorList>
    </citation>
    <scope>NUCLEOTIDE SEQUENCE [LARGE SCALE GENOMIC DNA]</scope>
    <source>
        <strain evidence="1 2">CS1</strain>
    </source>
</reference>
<protein>
    <submittedName>
        <fullName evidence="1">Peroxide stress protein YaaA</fullName>
    </submittedName>
</protein>
<dbReference type="Proteomes" id="UP000308121">
    <property type="component" value="Unassembled WGS sequence"/>
</dbReference>
<dbReference type="PANTHER" id="PTHR30283:SF4">
    <property type="entry name" value="PEROXIDE STRESS RESISTANCE PROTEIN YAAA"/>
    <property type="match status" value="1"/>
</dbReference>
<dbReference type="PANTHER" id="PTHR30283">
    <property type="entry name" value="PEROXIDE STRESS RESPONSE PROTEIN YAAA"/>
    <property type="match status" value="1"/>
</dbReference>
<accession>A0A7Z8NR71</accession>
<comment type="caution">
    <text evidence="1">The sequence shown here is derived from an EMBL/GenBank/DDBJ whole genome shotgun (WGS) entry which is preliminary data.</text>
</comment>
<dbReference type="GO" id="GO:0033194">
    <property type="term" value="P:response to hydroperoxide"/>
    <property type="evidence" value="ECO:0007669"/>
    <property type="project" value="TreeGrafter"/>
</dbReference>
<dbReference type="EMBL" id="SZYE01000006">
    <property type="protein sequence ID" value="TKR27120.1"/>
    <property type="molecule type" value="Genomic_DNA"/>
</dbReference>
<proteinExistence type="predicted"/>
<evidence type="ECO:0000313" key="1">
    <source>
        <dbReference type="EMBL" id="TKR27120.1"/>
    </source>
</evidence>
<sequence length="261" mass="27458">MLILLPPSEGKTAPVRGAALDLAALSAPSLTPTRERVLDALVAASARPDAVEVLGVGAGIADEVARNVDLRHAPAAEARSVYTGVLYGAAGLDRLTTAQRRRAAESVRVVSGLWGLVAPEDRIPAYRLSMGVDLPGVGPLAAAWREPLRAELDPRAAAGELVVDCRSATYLAAWKPPRAAHGSWVQVRVLREVDGRRSVVSHHAKHTRGVLTRHLVTRRGAAPGTPERLARAAQELVGTELLAVELDAPDGRAATLSLVVA</sequence>
<organism evidence="1 2">
    <name type="scientific">Cellulomonas hominis</name>
    <dbReference type="NCBI Taxonomy" id="156981"/>
    <lineage>
        <taxon>Bacteria</taxon>
        <taxon>Bacillati</taxon>
        <taxon>Actinomycetota</taxon>
        <taxon>Actinomycetes</taxon>
        <taxon>Micrococcales</taxon>
        <taxon>Cellulomonadaceae</taxon>
        <taxon>Cellulomonas</taxon>
    </lineage>
</organism>
<dbReference type="GO" id="GO:0005829">
    <property type="term" value="C:cytosol"/>
    <property type="evidence" value="ECO:0007669"/>
    <property type="project" value="TreeGrafter"/>
</dbReference>
<dbReference type="RefSeq" id="WP_154728007.1">
    <property type="nucleotide sequence ID" value="NZ_SZYE01000006.1"/>
</dbReference>
<dbReference type="AlphaFoldDB" id="A0A7Z8NR71"/>
<gene>
    <name evidence="1" type="ORF">FA014_01815</name>
</gene>
<dbReference type="Pfam" id="PF03883">
    <property type="entry name" value="H2O2_YaaD"/>
    <property type="match status" value="1"/>
</dbReference>